<organism evidence="1 2">
    <name type="scientific">Aphanomyces euteiches</name>
    <dbReference type="NCBI Taxonomy" id="100861"/>
    <lineage>
        <taxon>Eukaryota</taxon>
        <taxon>Sar</taxon>
        <taxon>Stramenopiles</taxon>
        <taxon>Oomycota</taxon>
        <taxon>Saprolegniomycetes</taxon>
        <taxon>Saprolegniales</taxon>
        <taxon>Verrucalvaceae</taxon>
        <taxon>Aphanomyces</taxon>
    </lineage>
</organism>
<name>A0A6G0XBT7_9STRA</name>
<evidence type="ECO:0000313" key="1">
    <source>
        <dbReference type="EMBL" id="KAF0737582.1"/>
    </source>
</evidence>
<keyword evidence="2" id="KW-1185">Reference proteome</keyword>
<protein>
    <submittedName>
        <fullName evidence="1">Uncharacterized protein</fullName>
    </submittedName>
</protein>
<reference evidence="1 2" key="1">
    <citation type="submission" date="2019-07" db="EMBL/GenBank/DDBJ databases">
        <title>Genomics analysis of Aphanomyces spp. identifies a new class of oomycete effector associated with host adaptation.</title>
        <authorList>
            <person name="Gaulin E."/>
        </authorList>
    </citation>
    <scope>NUCLEOTIDE SEQUENCE [LARGE SCALE GENOMIC DNA]</scope>
    <source>
        <strain evidence="1 2">ATCC 201684</strain>
    </source>
</reference>
<dbReference type="AlphaFoldDB" id="A0A6G0XBT7"/>
<comment type="caution">
    <text evidence="1">The sequence shown here is derived from an EMBL/GenBank/DDBJ whole genome shotgun (WGS) entry which is preliminary data.</text>
</comment>
<dbReference type="VEuPathDB" id="FungiDB:AeMF1_016473"/>
<dbReference type="Proteomes" id="UP000481153">
    <property type="component" value="Unassembled WGS sequence"/>
</dbReference>
<gene>
    <name evidence="1" type="ORF">Ae201684_006737</name>
</gene>
<dbReference type="EMBL" id="VJMJ01000084">
    <property type="protein sequence ID" value="KAF0737582.1"/>
    <property type="molecule type" value="Genomic_DNA"/>
</dbReference>
<proteinExistence type="predicted"/>
<sequence length="167" mass="17747">MKSTRPRVDLRIVVDESDGEAKPTATSVAAHTDDAWWLAGYRLPPPGHLGAHSVPVVLNSSDKASSAGSQPTDDLFRTPTQAADSGLRRLLAPIQDEDDACSQAAVRATLHDVTIPSLRRDQRRGAVLPSIASLISISPPTAKRSATSDAPTDGLDAIRAVKHFKLL</sequence>
<evidence type="ECO:0000313" key="2">
    <source>
        <dbReference type="Proteomes" id="UP000481153"/>
    </source>
</evidence>
<accession>A0A6G0XBT7</accession>